<keyword evidence="3" id="KW-1185">Reference proteome</keyword>
<dbReference type="InterPro" id="IPR036653">
    <property type="entry name" value="CinA-like_C"/>
</dbReference>
<dbReference type="Pfam" id="PF02464">
    <property type="entry name" value="CinA"/>
    <property type="match status" value="1"/>
</dbReference>
<dbReference type="EC" id="3.5.1.42" evidence="2"/>
<evidence type="ECO:0000313" key="3">
    <source>
        <dbReference type="Proteomes" id="UP000318313"/>
    </source>
</evidence>
<sequence length="188" mass="20341">MLPEFLIQAATQVKGALTRQGQRLVLAESCTGGLVANLLTSLPGISEYFCGSAVVYRWDTKMKWLGVKPETLEEYTDVSIETACEMALGVLRQTPEASVAASITGHLGPDAPQQQDGVICIAVAMRTVPGFDSPPELFTVKTFQCDALMEEMPLDIQTGADFTLRQHRQLAAARQMLNLILSALEPSA</sequence>
<dbReference type="InterPro" id="IPR008136">
    <property type="entry name" value="CinA_C"/>
</dbReference>
<proteinExistence type="predicted"/>
<protein>
    <submittedName>
        <fullName evidence="2">Nicotinamide-nucleotide amidohydrolase PncC</fullName>
        <ecNumber evidence="2">3.5.1.42</ecNumber>
    </submittedName>
</protein>
<dbReference type="AlphaFoldDB" id="A0A518I670"/>
<accession>A0A518I670</accession>
<dbReference type="EMBL" id="CP037452">
    <property type="protein sequence ID" value="QDV48560.1"/>
    <property type="molecule type" value="Genomic_DNA"/>
</dbReference>
<name>A0A518I670_9PLAN</name>
<dbReference type="KEGG" id="gfm:Enr17x_05730"/>
<dbReference type="RefSeq" id="WP_145305689.1">
    <property type="nucleotide sequence ID" value="NZ_CP037452.1"/>
</dbReference>
<dbReference type="GO" id="GO:0019159">
    <property type="term" value="F:nicotinamide-nucleotide amidase activity"/>
    <property type="evidence" value="ECO:0007669"/>
    <property type="project" value="UniProtKB-EC"/>
</dbReference>
<keyword evidence="2" id="KW-0378">Hydrolase</keyword>
<dbReference type="OrthoDB" id="281405at2"/>
<feature type="domain" description="CinA C-terminal" evidence="1">
    <location>
        <begin position="9"/>
        <end position="126"/>
    </location>
</feature>
<evidence type="ECO:0000313" key="2">
    <source>
        <dbReference type="EMBL" id="QDV48560.1"/>
    </source>
</evidence>
<dbReference type="Proteomes" id="UP000318313">
    <property type="component" value="Chromosome"/>
</dbReference>
<reference evidence="2 3" key="1">
    <citation type="submission" date="2019-03" db="EMBL/GenBank/DDBJ databases">
        <title>Deep-cultivation of Planctomycetes and their phenomic and genomic characterization uncovers novel biology.</title>
        <authorList>
            <person name="Wiegand S."/>
            <person name="Jogler M."/>
            <person name="Boedeker C."/>
            <person name="Pinto D."/>
            <person name="Vollmers J."/>
            <person name="Rivas-Marin E."/>
            <person name="Kohn T."/>
            <person name="Peeters S.H."/>
            <person name="Heuer A."/>
            <person name="Rast P."/>
            <person name="Oberbeckmann S."/>
            <person name="Bunk B."/>
            <person name="Jeske O."/>
            <person name="Meyerdierks A."/>
            <person name="Storesund J.E."/>
            <person name="Kallscheuer N."/>
            <person name="Luecker S."/>
            <person name="Lage O.M."/>
            <person name="Pohl T."/>
            <person name="Merkel B.J."/>
            <person name="Hornburger P."/>
            <person name="Mueller R.-W."/>
            <person name="Bruemmer F."/>
            <person name="Labrenz M."/>
            <person name="Spormann A.M."/>
            <person name="Op den Camp H."/>
            <person name="Overmann J."/>
            <person name="Amann R."/>
            <person name="Jetten M.S.M."/>
            <person name="Mascher T."/>
            <person name="Medema M.H."/>
            <person name="Devos D.P."/>
            <person name="Kaster A.-K."/>
            <person name="Ovreas L."/>
            <person name="Rohde M."/>
            <person name="Galperin M.Y."/>
            <person name="Jogler C."/>
        </authorList>
    </citation>
    <scope>NUCLEOTIDE SEQUENCE [LARGE SCALE GENOMIC DNA]</scope>
    <source>
        <strain evidence="2 3">Enr17</strain>
    </source>
</reference>
<evidence type="ECO:0000259" key="1">
    <source>
        <dbReference type="Pfam" id="PF02464"/>
    </source>
</evidence>
<gene>
    <name evidence="2" type="primary">pncC</name>
    <name evidence="2" type="ORF">Enr17x_05730</name>
</gene>
<dbReference type="SUPFAM" id="SSF142433">
    <property type="entry name" value="CinA-like"/>
    <property type="match status" value="1"/>
</dbReference>
<dbReference type="Gene3D" id="3.90.950.20">
    <property type="entry name" value="CinA-like"/>
    <property type="match status" value="1"/>
</dbReference>
<dbReference type="NCBIfam" id="TIGR00199">
    <property type="entry name" value="PncC_domain"/>
    <property type="match status" value="1"/>
</dbReference>
<organism evidence="2 3">
    <name type="scientific">Gimesia fumaroli</name>
    <dbReference type="NCBI Taxonomy" id="2527976"/>
    <lineage>
        <taxon>Bacteria</taxon>
        <taxon>Pseudomonadati</taxon>
        <taxon>Planctomycetota</taxon>
        <taxon>Planctomycetia</taxon>
        <taxon>Planctomycetales</taxon>
        <taxon>Planctomycetaceae</taxon>
        <taxon>Gimesia</taxon>
    </lineage>
</organism>